<feature type="compositionally biased region" description="Basic and acidic residues" evidence="1">
    <location>
        <begin position="1"/>
        <end position="20"/>
    </location>
</feature>
<dbReference type="HOGENOM" id="CLU_3295413_0_0_4"/>
<gene>
    <name evidence="2" type="ordered locus">RSPO_c00145</name>
</gene>
<protein>
    <submittedName>
        <fullName evidence="2">Uncharacterized protein</fullName>
    </submittedName>
</protein>
<evidence type="ECO:0000313" key="3">
    <source>
        <dbReference type="Proteomes" id="UP000007953"/>
    </source>
</evidence>
<reference evidence="2 3" key="1">
    <citation type="journal article" date="2011" name="J. Bacteriol.">
        <title>Complete genome sequence of the plant pathogen Ralstonia solanacearum strain Po82.</title>
        <authorList>
            <person name="Xu J."/>
            <person name="Zheng H.J."/>
            <person name="Liu L."/>
            <person name="Pan Z.C."/>
            <person name="Prior P."/>
            <person name="Tang B."/>
            <person name="Xu J.S."/>
            <person name="Zhang H."/>
            <person name="Tian Q."/>
            <person name="Zhang L.Q."/>
            <person name="Feng J."/>
        </authorList>
    </citation>
    <scope>NUCLEOTIDE SEQUENCE [LARGE SCALE GENOMIC DNA]</scope>
    <source>
        <strain evidence="2 3">Po82</strain>
    </source>
</reference>
<accession>F6G6A3</accession>
<proteinExistence type="predicted"/>
<feature type="compositionally biased region" description="Polar residues" evidence="1">
    <location>
        <begin position="23"/>
        <end position="40"/>
    </location>
</feature>
<dbReference type="EMBL" id="CP002819">
    <property type="protein sequence ID" value="AEG67449.1"/>
    <property type="molecule type" value="Genomic_DNA"/>
</dbReference>
<dbReference type="PATRIC" id="fig|1031711.3.peg.143"/>
<organism evidence="2 3">
    <name type="scientific">Ralstonia solanacearum (strain Po82)</name>
    <dbReference type="NCBI Taxonomy" id="1031711"/>
    <lineage>
        <taxon>Bacteria</taxon>
        <taxon>Pseudomonadati</taxon>
        <taxon>Pseudomonadota</taxon>
        <taxon>Betaproteobacteria</taxon>
        <taxon>Burkholderiales</taxon>
        <taxon>Burkholderiaceae</taxon>
        <taxon>Ralstonia</taxon>
        <taxon>Ralstonia solanacearum species complex</taxon>
    </lineage>
</organism>
<dbReference type="KEGG" id="rsn:RSPO_c00145"/>
<evidence type="ECO:0000313" key="2">
    <source>
        <dbReference type="EMBL" id="AEG67449.1"/>
    </source>
</evidence>
<feature type="region of interest" description="Disordered" evidence="1">
    <location>
        <begin position="1"/>
        <end position="40"/>
    </location>
</feature>
<dbReference type="Proteomes" id="UP000007953">
    <property type="component" value="Chromosome"/>
</dbReference>
<dbReference type="AlphaFoldDB" id="F6G6A3"/>
<sequence length="40" mass="4498">MDKANFVAEQRRPAHTEKRFGSRTINVTPAPRPTQTSSIT</sequence>
<name>F6G6A3_RALS8</name>
<evidence type="ECO:0000256" key="1">
    <source>
        <dbReference type="SAM" id="MobiDB-lite"/>
    </source>
</evidence>